<dbReference type="AlphaFoldDB" id="A0A2G8RAH8"/>
<accession>A0A2G8RAH8</accession>
<organism evidence="3 4">
    <name type="scientific">Puniceibacterium antarcticum</name>
    <dbReference type="NCBI Taxonomy" id="1206336"/>
    <lineage>
        <taxon>Bacteria</taxon>
        <taxon>Pseudomonadati</taxon>
        <taxon>Pseudomonadota</taxon>
        <taxon>Alphaproteobacteria</taxon>
        <taxon>Rhodobacterales</taxon>
        <taxon>Paracoccaceae</taxon>
        <taxon>Puniceibacterium</taxon>
    </lineage>
</organism>
<evidence type="ECO:0000313" key="3">
    <source>
        <dbReference type="EMBL" id="PIL18138.1"/>
    </source>
</evidence>
<protein>
    <recommendedName>
        <fullName evidence="2">UspA domain-containing protein</fullName>
    </recommendedName>
</protein>
<dbReference type="InterPro" id="IPR014729">
    <property type="entry name" value="Rossmann-like_a/b/a_fold"/>
</dbReference>
<dbReference type="PANTHER" id="PTHR46268:SF6">
    <property type="entry name" value="UNIVERSAL STRESS PROTEIN UP12"/>
    <property type="match status" value="1"/>
</dbReference>
<proteinExistence type="inferred from homology"/>
<name>A0A2G8RAH8_9RHOB</name>
<dbReference type="RefSeq" id="WP_099912742.1">
    <property type="nucleotide sequence ID" value="NZ_AWWI01000138.1"/>
</dbReference>
<dbReference type="InterPro" id="IPR006016">
    <property type="entry name" value="UspA"/>
</dbReference>
<evidence type="ECO:0000313" key="4">
    <source>
        <dbReference type="Proteomes" id="UP000231259"/>
    </source>
</evidence>
<dbReference type="Gene3D" id="3.40.50.620">
    <property type="entry name" value="HUPs"/>
    <property type="match status" value="1"/>
</dbReference>
<dbReference type="SUPFAM" id="SSF52402">
    <property type="entry name" value="Adenine nucleotide alpha hydrolases-like"/>
    <property type="match status" value="1"/>
</dbReference>
<dbReference type="EMBL" id="AWWI01000138">
    <property type="protein sequence ID" value="PIL18138.1"/>
    <property type="molecule type" value="Genomic_DNA"/>
</dbReference>
<feature type="domain" description="UspA" evidence="2">
    <location>
        <begin position="1"/>
        <end position="135"/>
    </location>
</feature>
<dbReference type="Proteomes" id="UP000231259">
    <property type="component" value="Unassembled WGS sequence"/>
</dbReference>
<dbReference type="Pfam" id="PF00582">
    <property type="entry name" value="Usp"/>
    <property type="match status" value="1"/>
</dbReference>
<keyword evidence="4" id="KW-1185">Reference proteome</keyword>
<evidence type="ECO:0000259" key="2">
    <source>
        <dbReference type="Pfam" id="PF00582"/>
    </source>
</evidence>
<evidence type="ECO:0000256" key="1">
    <source>
        <dbReference type="ARBA" id="ARBA00008791"/>
    </source>
</evidence>
<reference evidence="3 4" key="1">
    <citation type="submission" date="2013-09" db="EMBL/GenBank/DDBJ databases">
        <title>Genome sequencing of Phaeobacter antarcticus sp. nov. SM1211.</title>
        <authorList>
            <person name="Zhang X.-Y."/>
            <person name="Liu C."/>
            <person name="Chen X.-L."/>
            <person name="Xie B.-B."/>
            <person name="Qin Q.-L."/>
            <person name="Rong J.-C."/>
            <person name="Zhang Y.-Z."/>
        </authorList>
    </citation>
    <scope>NUCLEOTIDE SEQUENCE [LARGE SCALE GENOMIC DNA]</scope>
    <source>
        <strain evidence="3 4">SM1211</strain>
    </source>
</reference>
<comment type="similarity">
    <text evidence="1">Belongs to the universal stress protein A family.</text>
</comment>
<dbReference type="PRINTS" id="PR01438">
    <property type="entry name" value="UNVRSLSTRESS"/>
</dbReference>
<comment type="caution">
    <text evidence="3">The sequence shown here is derived from an EMBL/GenBank/DDBJ whole genome shotgun (WGS) entry which is preliminary data.</text>
</comment>
<dbReference type="CDD" id="cd00293">
    <property type="entry name" value="USP-like"/>
    <property type="match status" value="1"/>
</dbReference>
<dbReference type="InterPro" id="IPR006015">
    <property type="entry name" value="Universal_stress_UspA"/>
</dbReference>
<dbReference type="PANTHER" id="PTHR46268">
    <property type="entry name" value="STRESS RESPONSE PROTEIN NHAX"/>
    <property type="match status" value="1"/>
</dbReference>
<sequence>MYSNIIVPISFDDETKIAAAMKVAQMLQSKGGKITLLHVIEEIPGYVINYLPQDFIRSSHAAIEADLTRLASAYGPASHRVITGHSGRTILEYAETSGADLIVIGSHRPGMQDLLMGSTATHVVRHSACAVHVLR</sequence>
<gene>
    <name evidence="3" type="ORF">P775_21465</name>
</gene>
<dbReference type="OrthoDB" id="9792500at2"/>